<dbReference type="InterPro" id="IPR020115">
    <property type="entry name" value="Fin"/>
</dbReference>
<dbReference type="Pfam" id="PF10955">
    <property type="entry name" value="Fin"/>
    <property type="match status" value="1"/>
</dbReference>
<evidence type="ECO:0000313" key="2">
    <source>
        <dbReference type="Proteomes" id="UP001281447"/>
    </source>
</evidence>
<dbReference type="RefSeq" id="WP_390354036.1">
    <property type="nucleotide sequence ID" value="NZ_JBHUIZ010000005.1"/>
</dbReference>
<protein>
    <submittedName>
        <fullName evidence="1">Anti-sigma-F factor Fin family protein</fullName>
    </submittedName>
</protein>
<comment type="caution">
    <text evidence="1">The sequence shown here is derived from an EMBL/GenBank/DDBJ whole genome shotgun (WGS) entry which is preliminary data.</text>
</comment>
<gene>
    <name evidence="1" type="ORF">RWE15_10750</name>
</gene>
<dbReference type="EMBL" id="JAWDIP010000003">
    <property type="protein sequence ID" value="MDY0394849.1"/>
    <property type="molecule type" value="Genomic_DNA"/>
</dbReference>
<accession>A0ABU5C6K0</accession>
<organism evidence="1 2">
    <name type="scientific">Tigheibacillus halophilus</name>
    <dbReference type="NCBI Taxonomy" id="361280"/>
    <lineage>
        <taxon>Bacteria</taxon>
        <taxon>Bacillati</taxon>
        <taxon>Bacillota</taxon>
        <taxon>Bacilli</taxon>
        <taxon>Bacillales</taxon>
        <taxon>Bacillaceae</taxon>
        <taxon>Tigheibacillus</taxon>
    </lineage>
</organism>
<proteinExistence type="predicted"/>
<sequence length="76" mass="8857">MAIVYSCRHCKHVIGKIQNEEADISMLGWDRLSAADKESMIQYQDNGDIQIQTICENCQQSLIKNPHYHELDFFIQ</sequence>
<reference evidence="1 2" key="1">
    <citation type="submission" date="2023-10" db="EMBL/GenBank/DDBJ databases">
        <title>Virgibacillus halophilus 5B73C genome.</title>
        <authorList>
            <person name="Miliotis G."/>
            <person name="Sengupta P."/>
            <person name="Hameed A."/>
            <person name="Chuvochina M."/>
            <person name="Mcdonagh F."/>
            <person name="Simpson A.C."/>
            <person name="Singh N.K."/>
            <person name="Rekha P.D."/>
            <person name="Raman K."/>
            <person name="Hugenholtz P."/>
            <person name="Venkateswaran K."/>
        </authorList>
    </citation>
    <scope>NUCLEOTIDE SEQUENCE [LARGE SCALE GENOMIC DNA]</scope>
    <source>
        <strain evidence="1 2">5B73C</strain>
    </source>
</reference>
<dbReference type="Proteomes" id="UP001281447">
    <property type="component" value="Unassembled WGS sequence"/>
</dbReference>
<name>A0ABU5C6K0_9BACI</name>
<keyword evidence="2" id="KW-1185">Reference proteome</keyword>
<evidence type="ECO:0000313" key="1">
    <source>
        <dbReference type="EMBL" id="MDY0394849.1"/>
    </source>
</evidence>